<gene>
    <name evidence="1" type="ORF">EXIGLDRAFT_215250</name>
</gene>
<dbReference type="EMBL" id="KV425907">
    <property type="protein sequence ID" value="KZV99758.1"/>
    <property type="molecule type" value="Genomic_DNA"/>
</dbReference>
<protein>
    <submittedName>
        <fullName evidence="1">Uncharacterized protein</fullName>
    </submittedName>
</protein>
<dbReference type="AlphaFoldDB" id="A0A165MU42"/>
<evidence type="ECO:0000313" key="1">
    <source>
        <dbReference type="EMBL" id="KZV99758.1"/>
    </source>
</evidence>
<sequence>MMHVGGVPLGRSRHACQCLLSVGQFGQRRLWVVPAHPPITFIGRKSCTVVGAYWRGNTARFHEDPVSPTGTCSIHSSTPRLGFILSKLRILIDMLTCRQFVDCAIGRLLTPWTPCSLLALALSRIDAFVVTPPNGSSTLTCPLDSCALVAVQSGSRGSVDLPILGLYSYMLSTLSAVRTTTPTLTVVQL</sequence>
<keyword evidence="2" id="KW-1185">Reference proteome</keyword>
<name>A0A165MU42_EXIGL</name>
<dbReference type="Proteomes" id="UP000077266">
    <property type="component" value="Unassembled WGS sequence"/>
</dbReference>
<dbReference type="InParanoid" id="A0A165MU42"/>
<evidence type="ECO:0000313" key="2">
    <source>
        <dbReference type="Proteomes" id="UP000077266"/>
    </source>
</evidence>
<organism evidence="1 2">
    <name type="scientific">Exidia glandulosa HHB12029</name>
    <dbReference type="NCBI Taxonomy" id="1314781"/>
    <lineage>
        <taxon>Eukaryota</taxon>
        <taxon>Fungi</taxon>
        <taxon>Dikarya</taxon>
        <taxon>Basidiomycota</taxon>
        <taxon>Agaricomycotina</taxon>
        <taxon>Agaricomycetes</taxon>
        <taxon>Auriculariales</taxon>
        <taxon>Exidiaceae</taxon>
        <taxon>Exidia</taxon>
    </lineage>
</organism>
<reference evidence="1 2" key="1">
    <citation type="journal article" date="2016" name="Mol. Biol. Evol.">
        <title>Comparative Genomics of Early-Diverging Mushroom-Forming Fungi Provides Insights into the Origins of Lignocellulose Decay Capabilities.</title>
        <authorList>
            <person name="Nagy L.G."/>
            <person name="Riley R."/>
            <person name="Tritt A."/>
            <person name="Adam C."/>
            <person name="Daum C."/>
            <person name="Floudas D."/>
            <person name="Sun H."/>
            <person name="Yadav J.S."/>
            <person name="Pangilinan J."/>
            <person name="Larsson K.H."/>
            <person name="Matsuura K."/>
            <person name="Barry K."/>
            <person name="Labutti K."/>
            <person name="Kuo R."/>
            <person name="Ohm R.A."/>
            <person name="Bhattacharya S.S."/>
            <person name="Shirouzu T."/>
            <person name="Yoshinaga Y."/>
            <person name="Martin F.M."/>
            <person name="Grigoriev I.V."/>
            <person name="Hibbett D.S."/>
        </authorList>
    </citation>
    <scope>NUCLEOTIDE SEQUENCE [LARGE SCALE GENOMIC DNA]</scope>
    <source>
        <strain evidence="1 2">HHB12029</strain>
    </source>
</reference>
<accession>A0A165MU42</accession>
<proteinExistence type="predicted"/>